<feature type="compositionally biased region" description="Basic and acidic residues" evidence="1">
    <location>
        <begin position="1"/>
        <end position="10"/>
    </location>
</feature>
<dbReference type="AlphaFoldDB" id="A0A1G8UL39"/>
<dbReference type="RefSeq" id="WP_244520694.1">
    <property type="nucleotide sequence ID" value="NZ_FNEK01000019.1"/>
</dbReference>
<sequence length="50" mass="5753">MNKVEFRVEPEPNVEDTMTDPCNDVAHLGHVEILTDKFEESVDFFSRVSV</sequence>
<evidence type="ECO:0008006" key="4">
    <source>
        <dbReference type="Google" id="ProtNLM"/>
    </source>
</evidence>
<reference evidence="2 3" key="1">
    <citation type="submission" date="2016-10" db="EMBL/GenBank/DDBJ databases">
        <authorList>
            <person name="de Groot N.N."/>
        </authorList>
    </citation>
    <scope>NUCLEOTIDE SEQUENCE [LARGE SCALE GENOMIC DNA]</scope>
    <source>
        <strain evidence="2 3">DSM 25294</strain>
    </source>
</reference>
<gene>
    <name evidence="2" type="ORF">SAMN04488026_101948</name>
</gene>
<evidence type="ECO:0000313" key="3">
    <source>
        <dbReference type="Proteomes" id="UP000199382"/>
    </source>
</evidence>
<dbReference type="STRING" id="571298.SAMN04488026_101948"/>
<feature type="region of interest" description="Disordered" evidence="1">
    <location>
        <begin position="1"/>
        <end position="21"/>
    </location>
</feature>
<name>A0A1G8UL39_9RHOB</name>
<evidence type="ECO:0000313" key="2">
    <source>
        <dbReference type="EMBL" id="SDJ54493.1"/>
    </source>
</evidence>
<keyword evidence="3" id="KW-1185">Reference proteome</keyword>
<dbReference type="EMBL" id="FNEK01000019">
    <property type="protein sequence ID" value="SDJ54493.1"/>
    <property type="molecule type" value="Genomic_DNA"/>
</dbReference>
<organism evidence="2 3">
    <name type="scientific">Aliiruegeria lutimaris</name>
    <dbReference type="NCBI Taxonomy" id="571298"/>
    <lineage>
        <taxon>Bacteria</taxon>
        <taxon>Pseudomonadati</taxon>
        <taxon>Pseudomonadota</taxon>
        <taxon>Alphaproteobacteria</taxon>
        <taxon>Rhodobacterales</taxon>
        <taxon>Roseobacteraceae</taxon>
        <taxon>Aliiruegeria</taxon>
    </lineage>
</organism>
<accession>A0A1G8UL39</accession>
<dbReference type="Proteomes" id="UP000199382">
    <property type="component" value="Unassembled WGS sequence"/>
</dbReference>
<proteinExistence type="predicted"/>
<evidence type="ECO:0000256" key="1">
    <source>
        <dbReference type="SAM" id="MobiDB-lite"/>
    </source>
</evidence>
<protein>
    <recommendedName>
        <fullName evidence="4">Glyoxalase/Bleomycin resistance protein/Dioxygenase superfamily protein</fullName>
    </recommendedName>
</protein>